<reference evidence="1 2" key="1">
    <citation type="submission" date="2018-06" db="EMBL/GenBank/DDBJ databases">
        <authorList>
            <consortium name="Pathogen Informatics"/>
            <person name="Doyle S."/>
        </authorList>
    </citation>
    <scope>NUCLEOTIDE SEQUENCE [LARGE SCALE GENOMIC DNA]</scope>
    <source>
        <strain evidence="1 2">NCTC10926</strain>
    </source>
</reference>
<evidence type="ECO:0000313" key="1">
    <source>
        <dbReference type="EMBL" id="SUV40816.1"/>
    </source>
</evidence>
<protein>
    <submittedName>
        <fullName evidence="1">Uncharacterized protein</fullName>
    </submittedName>
</protein>
<dbReference type="Proteomes" id="UP000254620">
    <property type="component" value="Unassembled WGS sequence"/>
</dbReference>
<evidence type="ECO:0000313" key="2">
    <source>
        <dbReference type="Proteomes" id="UP000254620"/>
    </source>
</evidence>
<gene>
    <name evidence="1" type="ORF">NCTC10926_02874</name>
</gene>
<organism evidence="1 2">
    <name type="scientific">Avibacterium paragallinarum</name>
    <name type="common">Haemophilus gallinarum</name>
    <dbReference type="NCBI Taxonomy" id="728"/>
    <lineage>
        <taxon>Bacteria</taxon>
        <taxon>Pseudomonadati</taxon>
        <taxon>Pseudomonadota</taxon>
        <taxon>Gammaproteobacteria</taxon>
        <taxon>Pasteurellales</taxon>
        <taxon>Pasteurellaceae</taxon>
        <taxon>Avibacterium</taxon>
    </lineage>
</organism>
<dbReference type="EMBL" id="UFSW01000003">
    <property type="protein sequence ID" value="SUV40816.1"/>
    <property type="molecule type" value="Genomic_DNA"/>
</dbReference>
<dbReference type="AlphaFoldDB" id="A0A380Z3K4"/>
<sequence length="38" mass="4491">MTAKKQDLVREIATRASAVDYWAFMHYLPNPDPVLKKW</sequence>
<proteinExistence type="predicted"/>
<name>A0A380Z3K4_AVIPA</name>
<accession>A0A380Z3K4</accession>